<dbReference type="Gene3D" id="2.60.40.3140">
    <property type="match status" value="1"/>
</dbReference>
<gene>
    <name evidence="4" type="ORF">IP97_01648</name>
</gene>
<dbReference type="EMBL" id="VLKM01000006">
    <property type="protein sequence ID" value="TWH94094.1"/>
    <property type="molecule type" value="Genomic_DNA"/>
</dbReference>
<feature type="chain" id="PRO_5022969339" evidence="1">
    <location>
        <begin position="22"/>
        <end position="636"/>
    </location>
</feature>
<dbReference type="RefSeq" id="WP_242004830.1">
    <property type="nucleotide sequence ID" value="NZ_VLKM01000006.1"/>
</dbReference>
<proteinExistence type="predicted"/>
<keyword evidence="1" id="KW-0732">Signal</keyword>
<reference evidence="4 5" key="1">
    <citation type="journal article" date="2015" name="Stand. Genomic Sci.">
        <title>Genomic Encyclopedia of Bacterial and Archaeal Type Strains, Phase III: the genomes of soil and plant-associated and newly described type strains.</title>
        <authorList>
            <person name="Whitman W.B."/>
            <person name="Woyke T."/>
            <person name="Klenk H.P."/>
            <person name="Zhou Y."/>
            <person name="Lilburn T.G."/>
            <person name="Beck B.J."/>
            <person name="De Vos P."/>
            <person name="Vandamme P."/>
            <person name="Eisen J.A."/>
            <person name="Garrity G."/>
            <person name="Hugenholtz P."/>
            <person name="Kyrpides N.C."/>
        </authorList>
    </citation>
    <scope>NUCLEOTIDE SEQUENCE [LARGE SCALE GENOMIC DNA]</scope>
    <source>
        <strain evidence="4 5">CGMCC 1.6844</strain>
    </source>
</reference>
<dbReference type="InterPro" id="IPR002931">
    <property type="entry name" value="Transglutaminase-like"/>
</dbReference>
<accession>A0A562KFJ4</accession>
<dbReference type="Gene3D" id="2.60.120.1130">
    <property type="match status" value="1"/>
</dbReference>
<comment type="caution">
    <text evidence="4">The sequence shown here is derived from an EMBL/GenBank/DDBJ whole genome shotgun (WGS) entry which is preliminary data.</text>
</comment>
<feature type="domain" description="DUF3857" evidence="3">
    <location>
        <begin position="60"/>
        <end position="213"/>
    </location>
</feature>
<keyword evidence="5" id="KW-1185">Reference proteome</keyword>
<feature type="signal peptide" evidence="1">
    <location>
        <begin position="1"/>
        <end position="21"/>
    </location>
</feature>
<evidence type="ECO:0000313" key="4">
    <source>
        <dbReference type="EMBL" id="TWH94094.1"/>
    </source>
</evidence>
<feature type="domain" description="Transglutaminase-like" evidence="2">
    <location>
        <begin position="279"/>
        <end position="387"/>
    </location>
</feature>
<evidence type="ECO:0000313" key="5">
    <source>
        <dbReference type="Proteomes" id="UP000315312"/>
    </source>
</evidence>
<evidence type="ECO:0000256" key="1">
    <source>
        <dbReference type="SAM" id="SignalP"/>
    </source>
</evidence>
<dbReference type="Proteomes" id="UP000315312">
    <property type="component" value="Unassembled WGS sequence"/>
</dbReference>
<dbReference type="SUPFAM" id="SSF54001">
    <property type="entry name" value="Cysteine proteinases"/>
    <property type="match status" value="1"/>
</dbReference>
<name>A0A562KFJ4_9FLAO</name>
<dbReference type="InterPro" id="IPR024618">
    <property type="entry name" value="DUF3857"/>
</dbReference>
<organism evidence="4 5">
    <name type="scientific">Flavobacterium cheniae</name>
    <dbReference type="NCBI Taxonomy" id="295428"/>
    <lineage>
        <taxon>Bacteria</taxon>
        <taxon>Pseudomonadati</taxon>
        <taxon>Bacteroidota</taxon>
        <taxon>Flavobacteriia</taxon>
        <taxon>Flavobacteriales</taxon>
        <taxon>Flavobacteriaceae</taxon>
        <taxon>Flavobacterium</taxon>
    </lineage>
</organism>
<dbReference type="Pfam" id="PF12969">
    <property type="entry name" value="DUF3857"/>
    <property type="match status" value="1"/>
</dbReference>
<protein>
    <submittedName>
        <fullName evidence="4">Uncharacterized protein DUF3857</fullName>
    </submittedName>
</protein>
<dbReference type="Gene3D" id="3.10.620.30">
    <property type="match status" value="1"/>
</dbReference>
<dbReference type="AlphaFoldDB" id="A0A562KFJ4"/>
<evidence type="ECO:0000259" key="3">
    <source>
        <dbReference type="Pfam" id="PF12969"/>
    </source>
</evidence>
<dbReference type="InterPro" id="IPR038765">
    <property type="entry name" value="Papain-like_cys_pep_sf"/>
</dbReference>
<dbReference type="Pfam" id="PF01841">
    <property type="entry name" value="Transglut_core"/>
    <property type="match status" value="1"/>
</dbReference>
<evidence type="ECO:0000259" key="2">
    <source>
        <dbReference type="Pfam" id="PF01841"/>
    </source>
</evidence>
<sequence>MKLIMRKFLLLNLFFTLTCFSQDLKLSTLLIPKELTENANSIVRKQNIEINILSQKLMQINKLKVITVLNSKGLSNIDAIEYYDGSTKVKSIEAIIYNSLGVELKKIKRKDFIDQSVADGFSVYNDNRMIYLDYTPTEYPFTLVYNSEVETSNTAFIPTWYPIDDYYESVQESSISIKYLPNLGFKFKERNFTDDKIKRIESSQQISYQVDNYLAKKHEELSPSFIKNNPSVLFGLDFFNLEGHQGNAKNWNEFSSWIYNSLLKDTEALPEMTISKIKSLVGTEKDPIEKAKIVYKFVQEKTRYVSIQMGIGGWKPMLASDVDRLGYGDCKALSNYTRVLLNSVGVEAYYTIIYGGNSKQNILEDFVAMQGNHAILSIPYNKGFISLECTSQTSPFGFNGNFTDDRFALVVKPNGGEIVKTADYNEEKSKQIVKANCKINENGDLIARLNYKSSGIQYNQKSQIETKSKETQELHYKELLNWLNALKINSIAIKNDKESIEFIEDLDIIVPAYASISNGLMFNLNVFNRTSFIPQRYRTRLNSFEIDTGFLDEDEVEIEIPNGYIVDAKPSDIVITDKFGVYKMELKSIADNKLLYKRSYLLNKGSYAKEEYENFRSFSEQVSRADNAKIIFKRNL</sequence>